<feature type="compositionally biased region" description="Polar residues" evidence="2">
    <location>
        <begin position="116"/>
        <end position="134"/>
    </location>
</feature>
<feature type="compositionally biased region" description="Basic and acidic residues" evidence="2">
    <location>
        <begin position="1184"/>
        <end position="1194"/>
    </location>
</feature>
<feature type="compositionally biased region" description="Polar residues" evidence="2">
    <location>
        <begin position="1382"/>
        <end position="1405"/>
    </location>
</feature>
<evidence type="ECO:0000256" key="2">
    <source>
        <dbReference type="SAM" id="MobiDB-lite"/>
    </source>
</evidence>
<feature type="region of interest" description="Disordered" evidence="2">
    <location>
        <begin position="195"/>
        <end position="234"/>
    </location>
</feature>
<protein>
    <submittedName>
        <fullName evidence="3">Uncharacterized protein</fullName>
    </submittedName>
</protein>
<feature type="region of interest" description="Disordered" evidence="2">
    <location>
        <begin position="1217"/>
        <end position="1240"/>
    </location>
</feature>
<feature type="region of interest" description="Disordered" evidence="2">
    <location>
        <begin position="512"/>
        <end position="560"/>
    </location>
</feature>
<feature type="region of interest" description="Disordered" evidence="2">
    <location>
        <begin position="1184"/>
        <end position="1204"/>
    </location>
</feature>
<feature type="compositionally biased region" description="Basic and acidic residues" evidence="2">
    <location>
        <begin position="416"/>
        <end position="425"/>
    </location>
</feature>
<dbReference type="PANTHER" id="PTHR23159">
    <property type="entry name" value="CENTROSOMAL PROTEIN 2"/>
    <property type="match status" value="1"/>
</dbReference>
<dbReference type="EMBL" id="UYJE01005074">
    <property type="protein sequence ID" value="VDI33766.1"/>
    <property type="molecule type" value="Genomic_DNA"/>
</dbReference>
<feature type="region of interest" description="Disordered" evidence="2">
    <location>
        <begin position="248"/>
        <end position="272"/>
    </location>
</feature>
<feature type="compositionally biased region" description="Polar residues" evidence="2">
    <location>
        <begin position="825"/>
        <end position="836"/>
    </location>
</feature>
<feature type="region of interest" description="Disordered" evidence="2">
    <location>
        <begin position="854"/>
        <end position="877"/>
    </location>
</feature>
<feature type="coiled-coil region" evidence="1">
    <location>
        <begin position="2498"/>
        <end position="2525"/>
    </location>
</feature>
<feature type="region of interest" description="Disordered" evidence="2">
    <location>
        <begin position="1"/>
        <end position="178"/>
    </location>
</feature>
<feature type="compositionally biased region" description="Basic and acidic residues" evidence="2">
    <location>
        <begin position="1406"/>
        <end position="1419"/>
    </location>
</feature>
<dbReference type="PANTHER" id="PTHR23159:SF31">
    <property type="entry name" value="CENTROSOME-ASSOCIATED PROTEIN CEP250 ISOFORM X1"/>
    <property type="match status" value="1"/>
</dbReference>
<evidence type="ECO:0000313" key="4">
    <source>
        <dbReference type="Proteomes" id="UP000596742"/>
    </source>
</evidence>
<feature type="compositionally biased region" description="Polar residues" evidence="2">
    <location>
        <begin position="1"/>
        <end position="25"/>
    </location>
</feature>
<feature type="compositionally biased region" description="Polar residues" evidence="2">
    <location>
        <begin position="1314"/>
        <end position="1332"/>
    </location>
</feature>
<feature type="compositionally biased region" description="Basic and acidic residues" evidence="2">
    <location>
        <begin position="135"/>
        <end position="148"/>
    </location>
</feature>
<feature type="coiled-coil region" evidence="1">
    <location>
        <begin position="1800"/>
        <end position="1933"/>
    </location>
</feature>
<feature type="compositionally biased region" description="Basic and acidic residues" evidence="2">
    <location>
        <begin position="445"/>
        <end position="466"/>
    </location>
</feature>
<feature type="compositionally biased region" description="Polar residues" evidence="2">
    <location>
        <begin position="405"/>
        <end position="414"/>
    </location>
</feature>
<feature type="compositionally biased region" description="Basic and acidic residues" evidence="2">
    <location>
        <begin position="815"/>
        <end position="824"/>
    </location>
</feature>
<feature type="region of interest" description="Disordered" evidence="2">
    <location>
        <begin position="1058"/>
        <end position="1111"/>
    </location>
</feature>
<feature type="region of interest" description="Disordered" evidence="2">
    <location>
        <begin position="711"/>
        <end position="780"/>
    </location>
</feature>
<name>A0A8B6EEX5_MYTGA</name>
<feature type="non-terminal residue" evidence="3">
    <location>
        <position position="2600"/>
    </location>
</feature>
<reference evidence="3" key="1">
    <citation type="submission" date="2018-11" db="EMBL/GenBank/DDBJ databases">
        <authorList>
            <person name="Alioto T."/>
            <person name="Alioto T."/>
        </authorList>
    </citation>
    <scope>NUCLEOTIDE SEQUENCE</scope>
</reference>
<comment type="caution">
    <text evidence="3">The sequence shown here is derived from an EMBL/GenBank/DDBJ whole genome shotgun (WGS) entry which is preliminary data.</text>
</comment>
<feature type="region of interest" description="Disordered" evidence="2">
    <location>
        <begin position="627"/>
        <end position="672"/>
    </location>
</feature>
<feature type="compositionally biased region" description="Polar residues" evidence="2">
    <location>
        <begin position="724"/>
        <end position="734"/>
    </location>
</feature>
<accession>A0A8B6EEX5</accession>
<feature type="compositionally biased region" description="Polar residues" evidence="2">
    <location>
        <begin position="299"/>
        <end position="310"/>
    </location>
</feature>
<feature type="compositionally biased region" description="Basic and acidic residues" evidence="2">
    <location>
        <begin position="102"/>
        <end position="112"/>
    </location>
</feature>
<gene>
    <name evidence="3" type="ORF">MGAL_10B071404</name>
</gene>
<feature type="compositionally biased region" description="Basic and acidic residues" evidence="2">
    <location>
        <begin position="711"/>
        <end position="723"/>
    </location>
</feature>
<feature type="region of interest" description="Disordered" evidence="2">
    <location>
        <begin position="805"/>
        <end position="837"/>
    </location>
</feature>
<feature type="coiled-coil region" evidence="1">
    <location>
        <begin position="1684"/>
        <end position="1750"/>
    </location>
</feature>
<feature type="compositionally biased region" description="Basic and acidic residues" evidence="2">
    <location>
        <begin position="207"/>
        <end position="224"/>
    </location>
</feature>
<feature type="coiled-coil region" evidence="1">
    <location>
        <begin position="2171"/>
        <end position="2405"/>
    </location>
</feature>
<feature type="compositionally biased region" description="Polar residues" evidence="2">
    <location>
        <begin position="744"/>
        <end position="753"/>
    </location>
</feature>
<feature type="region of interest" description="Disordered" evidence="2">
    <location>
        <begin position="370"/>
        <end position="466"/>
    </location>
</feature>
<feature type="compositionally biased region" description="Basic and acidic residues" evidence="2">
    <location>
        <begin position="1144"/>
        <end position="1167"/>
    </location>
</feature>
<feature type="region of interest" description="Disordered" evidence="2">
    <location>
        <begin position="1314"/>
        <end position="1364"/>
    </location>
</feature>
<dbReference type="Proteomes" id="UP000596742">
    <property type="component" value="Unassembled WGS sequence"/>
</dbReference>
<sequence>MSEQKPQYSSTEPDISKTKPSSGIQKSDHYGSMPDMSASGGLKPPELTRRESTVDPVDVSSDFSFIGSEPLFSSSPIPQDKKVFNFDLADNLQDQNSEQNMEETHQSDDKTMYHTAFSQVSEASLGSENASTESIPDRERRSISEHTKSKSSNLDQPMLRRASSGKLQETELNPLKTVDSVRQYFTKPSELLKRKLKHTSQENEQDLLNKKETVDFVKGKDHQSSPHQKPVPSQIKVVQCQEKVFKETVESKHKEHDTIGQEEAVKEDQVSEEFQKDAVDKLSIHKVSSDHLRIEPSPYTENMQKQTGGSERNDILPRSYSEPKGRQPVRYREERKYRSHDSHVGYDPHHDFTSVVDFLEVLKVQEEESRMTGIHVTDQREADEEEKEDSEHKTVEENMDDGQESVRTNDTGSVRSKVDFIESRKQKYTPVVPSPLTYIPSSNPLEKREESGEGRQIVHHDGEKGSRIGEVHVDVTGHGTNISGSTLSYTTPSKLLEKVEIREGRRSKEKFPGYGEIEYTTPSKLGMEKQDSTLSNTQASKLGMEKQDSTLSNTSPSELEVEKYESAMSYTTLSDQEIEKYESTLSYATPSMVGMERQDSIFSYTTPSKLLEKVEIREVRRSKDKFPGYGEIEYSTPSKLGMEKQESTSSYTTPSRLGMERQAAAAASNLSYTTPSKLLEKVEIRERREKKGKFPGYGEMEYTAASQLGMIERKEQSVTEHNGHPTSTELLNQVETREVRRQSSPETLDNITPSELLEFNVQQEQERTSSSEGSASDTLSSEMYINMEENSGYGDSSISIHLELADLTPKPSNKRLAERPKKPEQMNSPNLTTVTGASCEENYKGSLHRVLSAPDGQLGYSLDNSEPSGKQEPSKVNRNIATTPSKLLEKVETRERREKKDKFPGYGVLDYTTPSKLGTKQKERVESDLFPTSSKLLEKVETREKRANREIFPGYGVLEYRTPSKLVTEPYKEKKTEEQPLLYTTPSELLENIRKRERREMSSGSGYSLLEYETKAKLAAEQNKTRSHKDLLHTTPSILMEKVELREKRRKKEEFPGYGVLDYRTPSSMNAEHAEESADNRPMIDQTPSTVLDEGQVREKRQPLPSVLDNTAPSKLVTKSIKEKIDDKGQILYTTPSKLLEKVEKREDRERRKEREFRYHDGRKSLHSDLSYTTPSKLLEKVEKREDRACRKDQPGYGTLDYTTPSKLIGLSQYQQDEERMASGTEVNRNGKRSLEQTECRSPTISELFEGVRQGNHGNRAPESTHYGSPTISELFEMVRQGNYGNRAPESTRYGSFSSTTPSIIAKKLGYGDSKTSFQQEEPSETANQSNKRLVDRPRNSGQAINKDQMVQSDTMMSAPTEDDSERLLHFHRIASAPNRLSNSQYDVNKSLNDSGLDTETSSITENDKSKDEKRSQREREAILSHIHSDITAYFSKQPSEEGYPNKRHRSEPEFFGSFCDFSSHPSLIDQDTDGAYNIKGTEPLLSSSSSSGGAMVPVDTSSGETTDAIVMDDIQYNEVQKYNGKVQNKLLFPKESDLSSSYPLSLDSLRYRESLSTFNPSYLTFGSNSFTEESTSSGKSSEESVIPMYKPVDDTASINQLFWSMYSSYPDLMQRFLNSDTGTPSQSALNSLSDLYSNALHSFTSDDHPNQEVHYSTGTQKKRALPQSPTSSAPDSRSFFMEKELMESQNRKLQLEISTLTTENKLFKDKYNRAAGKISDLEEELNETKSEYESLQQSVNEEVSEVQRKSKSQMAQDTDHLQSKVTSLVHENEQLKSEVMYLETQLQTANGVVEMARQNNDKNKTLEAYKMEVASLKDEVIKVKSLLEQSERHLHEEETRSRETSQQVIKLTEMKNLLQHQVDMSGGGNTVVDKQIKSLEKRLRVTEERLHQERSDRANNLSAVEDKLLTENARLQATEKELSRQLQREKDKNCNLEQKTKDVKNENEKLRLQVPFDETSLTSHKYDIPYSTHSSQRHESAKNHDFKHIASQLEQQAGVKSEIDMICHLWTTREQAYNQLRHLELMLQDLNLRDNDVTEGLKIQELESKVQSLTRSNQMSEGEITTLKVQMEAREKTLRDVESELELANSKMDLDNGEERKQQKIDKLTAQVNSKQAELGLMNDKYNRLLAENRSLEMELDITKLDLTSVKTKQKEITGIADTKMSFSVKEELEDKSRQIEKMAEEIEKLDSALQQTRQDLYQEQLQCNDLEGQVEGMQQEFEERGRIIDAISETEKEQLSQYKILKNTLDSVNADLKKKEGKIKIQEVELSQQIDKIQQLERKLSLHNETTGGVMVPESAVTELERDKIKSELLEAYSKIKTTEEEMLEMASELQQIQEELTNQKAELLQLSSEKGELEQHLEEIAEEHDALIQEKAQSEEDIVKLENKLQELVETLEIEARKQHGNFGNQYENIPAEFSQMAEELGTLRSLLESKDKELEMFQTKASRQQMDLEFLQRRIELLHSDNQSNREDIARMTNQLILKIKEGVESRQLNEYLSGERVKQQNELAQLEQNLERTAQLQVVKQTEIEKSEFSKKDATISVLEKSSEQVRKALQDNEYENVQLRYRIETLTNDQRKLSTINSSLETKLEMEKKM</sequence>
<feature type="coiled-coil region" evidence="1">
    <location>
        <begin position="2014"/>
        <end position="2147"/>
    </location>
</feature>
<evidence type="ECO:0000313" key="3">
    <source>
        <dbReference type="EMBL" id="VDI33766.1"/>
    </source>
</evidence>
<feature type="compositionally biased region" description="Polar residues" evidence="2">
    <location>
        <begin position="770"/>
        <end position="780"/>
    </location>
</feature>
<feature type="region of interest" description="Disordered" evidence="2">
    <location>
        <begin position="1644"/>
        <end position="1677"/>
    </location>
</feature>
<feature type="region of interest" description="Disordered" evidence="2">
    <location>
        <begin position="1382"/>
        <end position="1419"/>
    </location>
</feature>
<organism evidence="3 4">
    <name type="scientific">Mytilus galloprovincialis</name>
    <name type="common">Mediterranean mussel</name>
    <dbReference type="NCBI Taxonomy" id="29158"/>
    <lineage>
        <taxon>Eukaryota</taxon>
        <taxon>Metazoa</taxon>
        <taxon>Spiralia</taxon>
        <taxon>Lophotrochozoa</taxon>
        <taxon>Mollusca</taxon>
        <taxon>Bivalvia</taxon>
        <taxon>Autobranchia</taxon>
        <taxon>Pteriomorphia</taxon>
        <taxon>Mytilida</taxon>
        <taxon>Mytiloidea</taxon>
        <taxon>Mytilidae</taxon>
        <taxon>Mytilinae</taxon>
        <taxon>Mytilus</taxon>
    </lineage>
</organism>
<feature type="compositionally biased region" description="Polar residues" evidence="2">
    <location>
        <begin position="1340"/>
        <end position="1358"/>
    </location>
</feature>
<feature type="compositionally biased region" description="Basic and acidic residues" evidence="2">
    <location>
        <begin position="311"/>
        <end position="346"/>
    </location>
</feature>
<keyword evidence="1" id="KW-0175">Coiled coil</keyword>
<evidence type="ECO:0000256" key="1">
    <source>
        <dbReference type="SAM" id="Coils"/>
    </source>
</evidence>
<feature type="region of interest" description="Disordered" evidence="2">
    <location>
        <begin position="289"/>
        <end position="346"/>
    </location>
</feature>
<proteinExistence type="predicted"/>
<keyword evidence="4" id="KW-1185">Reference proteome</keyword>
<dbReference type="OrthoDB" id="6287438at2759"/>
<feature type="region of interest" description="Disordered" evidence="2">
    <location>
        <begin position="1144"/>
        <end position="1172"/>
    </location>
</feature>